<dbReference type="RefSeq" id="WP_163118153.1">
    <property type="nucleotide sequence ID" value="NZ_AP031439.1"/>
</dbReference>
<dbReference type="EMBL" id="CP039126">
    <property type="protein sequence ID" value="QMW77129.1"/>
    <property type="molecule type" value="Genomic_DNA"/>
</dbReference>
<organism evidence="1 3">
    <name type="scientific">Blautia producta</name>
    <dbReference type="NCBI Taxonomy" id="33035"/>
    <lineage>
        <taxon>Bacteria</taxon>
        <taxon>Bacillati</taxon>
        <taxon>Bacillota</taxon>
        <taxon>Clostridia</taxon>
        <taxon>Lachnospirales</taxon>
        <taxon>Lachnospiraceae</taxon>
        <taxon>Blautia</taxon>
    </lineage>
</organism>
<gene>
    <name evidence="1" type="ORF">E5259_05670</name>
    <name evidence="2" type="ORF">E5259_08790</name>
</gene>
<dbReference type="EMBL" id="CP039126">
    <property type="protein sequence ID" value="QMW77680.1"/>
    <property type="molecule type" value="Genomic_DNA"/>
</dbReference>
<accession>A0A7G5MR86</accession>
<proteinExistence type="predicted"/>
<dbReference type="GeneID" id="75055740"/>
<dbReference type="InterPro" id="IPR015055">
    <property type="entry name" value="STIV_B116-like"/>
</dbReference>
<dbReference type="SUPFAM" id="SSF143602">
    <property type="entry name" value="STIV B116-like"/>
    <property type="match status" value="1"/>
</dbReference>
<dbReference type="Pfam" id="PF08960">
    <property type="entry name" value="STIV_B116-like"/>
    <property type="match status" value="1"/>
</dbReference>
<sequence>MGKLALLNTSILTTAGAYRLIDITLDDARRIVSDHAGNLDSAIGHQSTAEIMTTLLGTEIPVNRQMFTQEVGQAALVFKLNGRPPEGKILTVEEIEEIGYKFQVLKRLE</sequence>
<evidence type="ECO:0000313" key="2">
    <source>
        <dbReference type="EMBL" id="QMW77680.1"/>
    </source>
</evidence>
<dbReference type="Proteomes" id="UP000515789">
    <property type="component" value="Chromosome"/>
</dbReference>
<dbReference type="InterPro" id="IPR037236">
    <property type="entry name" value="STIV_B116-like_sf"/>
</dbReference>
<dbReference type="Gene3D" id="3.40.50.11170">
    <property type="entry name" value="Uncharacterised protein PF08960, DUF1874"/>
    <property type="match status" value="1"/>
</dbReference>
<evidence type="ECO:0000313" key="1">
    <source>
        <dbReference type="EMBL" id="QMW77129.1"/>
    </source>
</evidence>
<evidence type="ECO:0000313" key="3">
    <source>
        <dbReference type="Proteomes" id="UP000515789"/>
    </source>
</evidence>
<dbReference type="AlphaFoldDB" id="A0A7G5MR86"/>
<reference evidence="1 3" key="1">
    <citation type="submission" date="2019-04" db="EMBL/GenBank/DDBJ databases">
        <authorList>
            <person name="Schori C."/>
            <person name="Ahrens C."/>
        </authorList>
    </citation>
    <scope>NUCLEOTIDE SEQUENCE [LARGE SCALE GENOMIC DNA]</scope>
    <source>
        <strain evidence="1 3">DSM 2950</strain>
    </source>
</reference>
<protein>
    <submittedName>
        <fullName evidence="1">DUF1874 domain-containing protein</fullName>
    </submittedName>
</protein>
<name>A0A7G5MR86_9FIRM</name>